<dbReference type="Proteomes" id="UP000479710">
    <property type="component" value="Unassembled WGS sequence"/>
</dbReference>
<gene>
    <name evidence="3" type="ORF">E2562_017599</name>
</gene>
<sequence>MAADEEAPLVEQSTTAIVSCAGSSPDWPASSFPARAAPAMFSRPPRAARGRFLATGSGWSSRVAWLAGALEAVGGEPPAALVRLPVGGGHGDAGGRGRARWAAPAGRVRDHAAAGHARRRRRRVEAVQTAIHRTKTKNSACSAWLKHFLRPQQDEEAAAAAAGGGGREDAEAFVLLEHGAFLATWFSLYVLPAPPFRAVRSQVFPIAARLVRGQAVALAPAALASIYNDLTALKRHLVSGKGCQPFVG</sequence>
<name>A0A6G1BLB4_9ORYZ</name>
<evidence type="ECO:0000259" key="2">
    <source>
        <dbReference type="Pfam" id="PF10536"/>
    </source>
</evidence>
<dbReference type="EMBL" id="SPHZ02000012">
    <property type="protein sequence ID" value="KAF0888749.1"/>
    <property type="molecule type" value="Genomic_DNA"/>
</dbReference>
<dbReference type="Pfam" id="PF10536">
    <property type="entry name" value="PMD"/>
    <property type="match status" value="1"/>
</dbReference>
<feature type="region of interest" description="Disordered" evidence="1">
    <location>
        <begin position="95"/>
        <end position="121"/>
    </location>
</feature>
<evidence type="ECO:0000313" key="3">
    <source>
        <dbReference type="EMBL" id="KAF0888749.1"/>
    </source>
</evidence>
<proteinExistence type="predicted"/>
<dbReference type="OrthoDB" id="1572276at2759"/>
<evidence type="ECO:0000256" key="1">
    <source>
        <dbReference type="SAM" id="MobiDB-lite"/>
    </source>
</evidence>
<comment type="caution">
    <text evidence="3">The sequence shown here is derived from an EMBL/GenBank/DDBJ whole genome shotgun (WGS) entry which is preliminary data.</text>
</comment>
<organism evidence="3 4">
    <name type="scientific">Oryza meyeriana var. granulata</name>
    <dbReference type="NCBI Taxonomy" id="110450"/>
    <lineage>
        <taxon>Eukaryota</taxon>
        <taxon>Viridiplantae</taxon>
        <taxon>Streptophyta</taxon>
        <taxon>Embryophyta</taxon>
        <taxon>Tracheophyta</taxon>
        <taxon>Spermatophyta</taxon>
        <taxon>Magnoliopsida</taxon>
        <taxon>Liliopsida</taxon>
        <taxon>Poales</taxon>
        <taxon>Poaceae</taxon>
        <taxon>BOP clade</taxon>
        <taxon>Oryzoideae</taxon>
        <taxon>Oryzeae</taxon>
        <taxon>Oryzinae</taxon>
        <taxon>Oryza</taxon>
        <taxon>Oryza meyeriana</taxon>
    </lineage>
</organism>
<keyword evidence="4" id="KW-1185">Reference proteome</keyword>
<dbReference type="AlphaFoldDB" id="A0A6G1BLB4"/>
<protein>
    <recommendedName>
        <fullName evidence="2">Aminotransferase-like plant mobile domain-containing protein</fullName>
    </recommendedName>
</protein>
<dbReference type="InterPro" id="IPR019557">
    <property type="entry name" value="AminoTfrase-like_pln_mobile"/>
</dbReference>
<evidence type="ECO:0000313" key="4">
    <source>
        <dbReference type="Proteomes" id="UP000479710"/>
    </source>
</evidence>
<accession>A0A6G1BLB4</accession>
<reference evidence="3 4" key="1">
    <citation type="submission" date="2019-11" db="EMBL/GenBank/DDBJ databases">
        <title>Whole genome sequence of Oryza granulata.</title>
        <authorList>
            <person name="Li W."/>
        </authorList>
    </citation>
    <scope>NUCLEOTIDE SEQUENCE [LARGE SCALE GENOMIC DNA]</scope>
    <source>
        <strain evidence="4">cv. Menghai</strain>
        <tissue evidence="3">Leaf</tissue>
    </source>
</reference>
<feature type="domain" description="Aminotransferase-like plant mobile" evidence="2">
    <location>
        <begin position="126"/>
        <end position="241"/>
    </location>
</feature>